<dbReference type="InterPro" id="IPR007835">
    <property type="entry name" value="MOFRL"/>
</dbReference>
<dbReference type="SUPFAM" id="SSF82544">
    <property type="entry name" value="GckA/TtuD-like"/>
    <property type="match status" value="1"/>
</dbReference>
<dbReference type="Proteomes" id="UP000005090">
    <property type="component" value="Chromosome"/>
</dbReference>
<keyword evidence="4" id="KW-0418">Kinase</keyword>
<dbReference type="STRING" id="686340.Metal_1975"/>
<dbReference type="AlphaFoldDB" id="H8GPW1"/>
<feature type="region of interest" description="Disordered" evidence="1">
    <location>
        <begin position="384"/>
        <end position="404"/>
    </location>
</feature>
<evidence type="ECO:0000256" key="1">
    <source>
        <dbReference type="SAM" id="MobiDB-lite"/>
    </source>
</evidence>
<evidence type="ECO:0000259" key="2">
    <source>
        <dbReference type="Pfam" id="PF05161"/>
    </source>
</evidence>
<dbReference type="Pfam" id="PF05161">
    <property type="entry name" value="MOFRL"/>
    <property type="match status" value="1"/>
</dbReference>
<dbReference type="PANTHER" id="PTHR12227">
    <property type="entry name" value="GLYCERATE KINASE"/>
    <property type="match status" value="1"/>
</dbReference>
<dbReference type="Gene3D" id="3.40.1480.10">
    <property type="entry name" value="MOFRL domain"/>
    <property type="match status" value="1"/>
</dbReference>
<name>H8GPW1_METAL</name>
<feature type="domain" description="MOFRL-associated" evidence="3">
    <location>
        <begin position="13"/>
        <end position="257"/>
    </location>
</feature>
<sequence length="454" mass="47641">MESEAILAARDDALALFRAGVAAADPYLAVKDCLSADRDRLAIRLDINDPGRQRLGKWPKIHLIAFGKAACAMARAAEEILPEPLWAGRGIAVTNYENVAVLNRSDVFGAGHPLPDAAGLDAARRIAEKAGRTKAGELVLTLVSGGGSALIPCPVESVSLTDKCEVTGFLLASGATIDEVNCVRKHLSQLKGGGLAKLAAPADLHALILSDVLGDDPSAIASGPTVPDPSTFEEAIRILRARHIWERLPGTVRAYLQNGARGQAPETPKPDDPVFEKTGHTLIGSNAISLKAAAQTAEQLGYRTVIYSDHLCGIARNAAEQWVKTIAANGQIRQPTAYLAGGETTVRLTGNGRGGRNQEMALAFALAAEKHGLDADWVFLSGGTDGRDGPTDAAGGRVDAGSPARMRAQGIEPEALLDNNDSYHALQTSGDLLFTGATGTNVADLQILLIRPKT</sequence>
<accession>H8GPW1</accession>
<evidence type="ECO:0000313" key="4">
    <source>
        <dbReference type="EMBL" id="EIC29740.1"/>
    </source>
</evidence>
<proteinExistence type="predicted"/>
<dbReference type="PANTHER" id="PTHR12227:SF0">
    <property type="entry name" value="GLYCERATE KINASE"/>
    <property type="match status" value="1"/>
</dbReference>
<organism evidence="4 5">
    <name type="scientific">Methylomicrobium album BG8</name>
    <dbReference type="NCBI Taxonomy" id="686340"/>
    <lineage>
        <taxon>Bacteria</taxon>
        <taxon>Pseudomonadati</taxon>
        <taxon>Pseudomonadota</taxon>
        <taxon>Gammaproteobacteria</taxon>
        <taxon>Methylococcales</taxon>
        <taxon>Methylococcaceae</taxon>
        <taxon>Methylomicrobium</taxon>
    </lineage>
</organism>
<dbReference type="Pfam" id="PF13660">
    <property type="entry name" value="DUF4147"/>
    <property type="match status" value="1"/>
</dbReference>
<dbReference type="GO" id="GO:0005737">
    <property type="term" value="C:cytoplasm"/>
    <property type="evidence" value="ECO:0007669"/>
    <property type="project" value="TreeGrafter"/>
</dbReference>
<dbReference type="eggNOG" id="COG2379">
    <property type="taxonomic scope" value="Bacteria"/>
</dbReference>
<protein>
    <submittedName>
        <fullName evidence="4">Putative glycerate kinase</fullName>
    </submittedName>
</protein>
<evidence type="ECO:0000259" key="3">
    <source>
        <dbReference type="Pfam" id="PF13660"/>
    </source>
</evidence>
<dbReference type="GO" id="GO:0008887">
    <property type="term" value="F:glycerate kinase activity"/>
    <property type="evidence" value="ECO:0007669"/>
    <property type="project" value="InterPro"/>
</dbReference>
<dbReference type="HOGENOM" id="CLU_032279_1_1_6"/>
<dbReference type="InterPro" id="IPR038614">
    <property type="entry name" value="GK_N_sf"/>
</dbReference>
<keyword evidence="4" id="KW-0808">Transferase</keyword>
<dbReference type="InterPro" id="IPR025286">
    <property type="entry name" value="MOFRL_assoc_dom"/>
</dbReference>
<dbReference type="Gene3D" id="3.40.50.10180">
    <property type="entry name" value="Glycerate kinase, MOFRL-like N-terminal domain"/>
    <property type="match status" value="1"/>
</dbReference>
<dbReference type="InterPro" id="IPR037035">
    <property type="entry name" value="GK-like_C_sf"/>
</dbReference>
<evidence type="ECO:0000313" key="5">
    <source>
        <dbReference type="Proteomes" id="UP000005090"/>
    </source>
</evidence>
<gene>
    <name evidence="4" type="ORF">Metal_1975</name>
</gene>
<reference evidence="4 5" key="1">
    <citation type="journal article" date="2013" name="Genome Announc.">
        <title>Genome Sequence of the Obligate Gammaproteobacterial Methanotroph Methylomicrobium album Strain BG8.</title>
        <authorList>
            <person name="Kits K.D."/>
            <person name="Kalyuzhnaya M.G."/>
            <person name="Klotz M.G."/>
            <person name="Jetten M.S."/>
            <person name="Op den Camp H.J."/>
            <person name="Vuilleumier S."/>
            <person name="Bringel F."/>
            <person name="Dispirito A.A."/>
            <person name="Murrell J.C."/>
            <person name="Bruce D."/>
            <person name="Cheng J.F."/>
            <person name="Copeland A."/>
            <person name="Goodwin L."/>
            <person name="Hauser L."/>
            <person name="Lajus A."/>
            <person name="Land M.L."/>
            <person name="Lapidus A."/>
            <person name="Lucas S."/>
            <person name="Medigue C."/>
            <person name="Pitluck S."/>
            <person name="Woyke T."/>
            <person name="Zeytun A."/>
            <person name="Stein L.Y."/>
        </authorList>
    </citation>
    <scope>NUCLEOTIDE SEQUENCE [LARGE SCALE GENOMIC DNA]</scope>
    <source>
        <strain evidence="4 5">BG8</strain>
    </source>
</reference>
<feature type="domain" description="MOFRL" evidence="2">
    <location>
        <begin position="337"/>
        <end position="444"/>
    </location>
</feature>
<dbReference type="EMBL" id="CM001475">
    <property type="protein sequence ID" value="EIC29740.1"/>
    <property type="molecule type" value="Genomic_DNA"/>
</dbReference>
<keyword evidence="5" id="KW-1185">Reference proteome</keyword>
<dbReference type="InterPro" id="IPR039760">
    <property type="entry name" value="MOFRL_protein"/>
</dbReference>